<protein>
    <recommendedName>
        <fullName evidence="4">Peroxin/Ferlin domain-containing protein</fullName>
    </recommendedName>
</protein>
<evidence type="ECO:0000256" key="1">
    <source>
        <dbReference type="SAM" id="MobiDB-lite"/>
    </source>
</evidence>
<evidence type="ECO:0000313" key="2">
    <source>
        <dbReference type="EMBL" id="KAH7149281.1"/>
    </source>
</evidence>
<organism evidence="2 3">
    <name type="scientific">Dactylonectria estremocensis</name>
    <dbReference type="NCBI Taxonomy" id="1079267"/>
    <lineage>
        <taxon>Eukaryota</taxon>
        <taxon>Fungi</taxon>
        <taxon>Dikarya</taxon>
        <taxon>Ascomycota</taxon>
        <taxon>Pezizomycotina</taxon>
        <taxon>Sordariomycetes</taxon>
        <taxon>Hypocreomycetidae</taxon>
        <taxon>Hypocreales</taxon>
        <taxon>Nectriaceae</taxon>
        <taxon>Dactylonectria</taxon>
    </lineage>
</organism>
<feature type="compositionally biased region" description="Basic and acidic residues" evidence="1">
    <location>
        <begin position="16"/>
        <end position="30"/>
    </location>
</feature>
<feature type="compositionally biased region" description="Polar residues" evidence="1">
    <location>
        <begin position="103"/>
        <end position="112"/>
    </location>
</feature>
<dbReference type="Gene3D" id="1.25.40.10">
    <property type="entry name" value="Tetratricopeptide repeat domain"/>
    <property type="match status" value="1"/>
</dbReference>
<dbReference type="OrthoDB" id="185373at2759"/>
<dbReference type="PANTHER" id="PTHR47939:SF5">
    <property type="entry name" value="PENTACOTRIPEPTIDE-REPEAT REGION OF PRORP DOMAIN-CONTAINING PROTEIN"/>
    <property type="match status" value="1"/>
</dbReference>
<keyword evidence="3" id="KW-1185">Reference proteome</keyword>
<dbReference type="PANTHER" id="PTHR47939">
    <property type="entry name" value="MEMBRANE-ASSOCIATED SALT-INDUCIBLE PROTEIN-LIKE"/>
    <property type="match status" value="1"/>
</dbReference>
<feature type="region of interest" description="Disordered" evidence="1">
    <location>
        <begin position="269"/>
        <end position="293"/>
    </location>
</feature>
<feature type="compositionally biased region" description="Basic and acidic residues" evidence="1">
    <location>
        <begin position="113"/>
        <end position="127"/>
    </location>
</feature>
<reference evidence="2" key="1">
    <citation type="journal article" date="2021" name="Nat. Commun.">
        <title>Genetic determinants of endophytism in the Arabidopsis root mycobiome.</title>
        <authorList>
            <person name="Mesny F."/>
            <person name="Miyauchi S."/>
            <person name="Thiergart T."/>
            <person name="Pickel B."/>
            <person name="Atanasova L."/>
            <person name="Karlsson M."/>
            <person name="Huettel B."/>
            <person name="Barry K.W."/>
            <person name="Haridas S."/>
            <person name="Chen C."/>
            <person name="Bauer D."/>
            <person name="Andreopoulos W."/>
            <person name="Pangilinan J."/>
            <person name="LaButti K."/>
            <person name="Riley R."/>
            <person name="Lipzen A."/>
            <person name="Clum A."/>
            <person name="Drula E."/>
            <person name="Henrissat B."/>
            <person name="Kohler A."/>
            <person name="Grigoriev I.V."/>
            <person name="Martin F.M."/>
            <person name="Hacquard S."/>
        </authorList>
    </citation>
    <scope>NUCLEOTIDE SEQUENCE</scope>
    <source>
        <strain evidence="2">MPI-CAGE-AT-0021</strain>
    </source>
</reference>
<evidence type="ECO:0000313" key="3">
    <source>
        <dbReference type="Proteomes" id="UP000717696"/>
    </source>
</evidence>
<dbReference type="EMBL" id="JAGMUU010000007">
    <property type="protein sequence ID" value="KAH7149281.1"/>
    <property type="molecule type" value="Genomic_DNA"/>
</dbReference>
<feature type="compositionally biased region" description="Low complexity" evidence="1">
    <location>
        <begin position="38"/>
        <end position="54"/>
    </location>
</feature>
<feature type="compositionally biased region" description="Polar residues" evidence="1">
    <location>
        <begin position="87"/>
        <end position="96"/>
    </location>
</feature>
<dbReference type="InterPro" id="IPR011990">
    <property type="entry name" value="TPR-like_helical_dom_sf"/>
</dbReference>
<proteinExistence type="predicted"/>
<feature type="region of interest" description="Disordered" evidence="1">
    <location>
        <begin position="1"/>
        <end position="127"/>
    </location>
</feature>
<accession>A0A9P9EZE9</accession>
<dbReference type="InterPro" id="IPR050667">
    <property type="entry name" value="PPR-containing_protein"/>
</dbReference>
<dbReference type="AlphaFoldDB" id="A0A9P9EZE9"/>
<feature type="compositionally biased region" description="Low complexity" evidence="1">
    <location>
        <begin position="271"/>
        <end position="284"/>
    </location>
</feature>
<feature type="compositionally biased region" description="Basic and acidic residues" evidence="1">
    <location>
        <begin position="64"/>
        <end position="81"/>
    </location>
</feature>
<name>A0A9P9EZE9_9HYPO</name>
<gene>
    <name evidence="2" type="ORF">B0J13DRAFT_440781</name>
</gene>
<sequence length="1208" mass="137651">MLKVTSSRRAAGLKPTDFDHEISLVDHDAVRTPPPGTATPEPTEVVRSTTTTRLLDLDEEDHDEASPKPDDTRTEDGDGARPIKPQAENSVGQSSPALRPSIEIQQPTPNVSRENDDHVKPKKRHEERESVIDILYENERGGFLCGIALFSGQALGGLDPAPWTNTYHNTSPTNIHTAQVPDPSWEWTWPDWRINYQEGVDEGGWEYAFAFSKKFSWHRARWWNSFVRRRAWTRKRAKRQTNEVSTDPHMLNADYFTVRSTSDRQHHCRDSVASSRHASRASGSQLSAAEAEEELPDIENIEDLMRTLRQSRIDREKLEAAENYLEHAVDLSQLQDEMHEIMAIFVFQASRRILLSRLMQIFDNTSSQLKKEETDELRARNEAIKDAVKHADEEVRKLAYWSDVKQMAENGEVKNAVNGDKGWNEEWRGLDSSGGAHPKAGESRKQARARCSSIARPITSVTLPLHQELSLQVGDASRPPLSLVSTPVIDERPESKNRIFRDAFKLQAHVIKEEDRKKHYPVTGHPRTYPNHSASKESLDEHLRDMRRQVGHSIIWDHFDKKVPGWKDCFETLRRMTPEWSGRAEMSAVRIILPKTWSIEVNNLNLEYVDSATGVLQKLRASVDKNPSAIVLRGKSSILAQAVDDIVRSCKEAEVYELGEVATSDYKTKQLWPTIEGAPNGGASLPEGQDESIWMHREYQPYELQEPYENITRPEVWTQESFETYIATLCYGRVPAHLAIKFYGERRIHGRNIDTDGIRIRLIVEAFEDAATPSLITAPVLRMAVSMMAFKGGHRASANKLIQLGEELGIPMDTDTYNLMLEGYAHKRDLGFFYGFLRKMEARYFKLNIRTWLLFLQLIRGDDERRQIVVTMYELGMLNHAATRRGIAEVMAPNDAYDAFKAGQSLEDFLADQAVRYGRDWLTPGAVSSVIIELLRFHRAEDPRIGDCKRLIDIQIQAGHLVETQTINIFLKHAAATNDWTTALWATSLFQSTGCEPNQDTYTSLMSLAIKSRSPHALGTIYFYGVLHRKLKKTSRQMLSQVLLRLHRDPFWQLRDCQPTIFPKDVIATLENDKIRTARSIMSRIERVILNKWEGFIPIKSLARSLELTIQSNDKPLRQQVKNPKRDGDGAVQPIRVKDLVTKLRRVDGEPGNINVRLKGRFDPRTMIEGWDGKEGLLSLDEVQLMAQQRSTRDVSTERNIAASASVH</sequence>
<dbReference type="Proteomes" id="UP000717696">
    <property type="component" value="Unassembled WGS sequence"/>
</dbReference>
<comment type="caution">
    <text evidence="2">The sequence shown here is derived from an EMBL/GenBank/DDBJ whole genome shotgun (WGS) entry which is preliminary data.</text>
</comment>
<evidence type="ECO:0008006" key="4">
    <source>
        <dbReference type="Google" id="ProtNLM"/>
    </source>
</evidence>